<sequence length="368" mass="40759">MAIKAVSKEAIVNAMQVFDTELRGQNEWHAWEQNQSHLYAIDVAGTLYPAKKIVSLATGTPFTQFTGGHQTNSYLEKCGFVVKALPRGANQPAPHFQLGAIYDRKTEINGLFGGNYQNGISKSRSQPAIFIFTGESGEQYGYTDGWNDDHSAYLYTGEGKRGDMTLDGNNLAIAEHAQTGRALYLFKSLGKSKGYRFEGEFSCADIFRRTQLDELKEERSALVFRLVPDGDSSPEQSDEADVKEDAELPKSLEAARQAAIAACTPGATEPGQSAPRKIYQRSRKVAHYVLMRADGICECCLKPAPFLKKDGGYYLEPHHVNRLSDGGLDHPRYVGAICPNCHREIHSGMHGESLNHQLKERLKTIEPE</sequence>
<feature type="region of interest" description="Disordered" evidence="1">
    <location>
        <begin position="226"/>
        <end position="246"/>
    </location>
</feature>
<reference evidence="3 4" key="1">
    <citation type="submission" date="2024-01" db="EMBL/GenBank/DDBJ databases">
        <title>Unpublished Manusciprt.</title>
        <authorList>
            <person name="Duman M."/>
            <person name="Valdes E.G."/>
            <person name="Ajmi N."/>
            <person name="Altun S."/>
            <person name="Saticioglu I.B."/>
        </authorList>
    </citation>
    <scope>NUCLEOTIDE SEQUENCE [LARGE SCALE GENOMIC DNA]</scope>
    <source>
        <strain evidence="3 4">148P</strain>
    </source>
</reference>
<keyword evidence="3" id="KW-0540">Nuclease</keyword>
<dbReference type="CDD" id="cd00085">
    <property type="entry name" value="HNHc"/>
    <property type="match status" value="1"/>
</dbReference>
<protein>
    <submittedName>
        <fullName evidence="3">HNH endonuclease signature motif containing protein</fullName>
    </submittedName>
</protein>
<dbReference type="SMART" id="SM00507">
    <property type="entry name" value="HNHc"/>
    <property type="match status" value="1"/>
</dbReference>
<comment type="caution">
    <text evidence="3">The sequence shown here is derived from an EMBL/GenBank/DDBJ whole genome shotgun (WGS) entry which is preliminary data.</text>
</comment>
<dbReference type="EMBL" id="JAZDQJ010000063">
    <property type="protein sequence ID" value="MEE1937461.1"/>
    <property type="molecule type" value="Genomic_DNA"/>
</dbReference>
<proteinExistence type="predicted"/>
<dbReference type="GO" id="GO:0004519">
    <property type="term" value="F:endonuclease activity"/>
    <property type="evidence" value="ECO:0007669"/>
    <property type="project" value="UniProtKB-KW"/>
</dbReference>
<dbReference type="RefSeq" id="WP_330078113.1">
    <property type="nucleotide sequence ID" value="NZ_JAZDQJ010000063.1"/>
</dbReference>
<evidence type="ECO:0000313" key="3">
    <source>
        <dbReference type="EMBL" id="MEE1937461.1"/>
    </source>
</evidence>
<keyword evidence="4" id="KW-1185">Reference proteome</keyword>
<feature type="domain" description="HNH nuclease" evidence="2">
    <location>
        <begin position="284"/>
        <end position="343"/>
    </location>
</feature>
<name>A0ABU7I0W2_9PSED</name>
<organism evidence="3 4">
    <name type="scientific">Pseudomonas ulcerans</name>
    <dbReference type="NCBI Taxonomy" id="3115852"/>
    <lineage>
        <taxon>Bacteria</taxon>
        <taxon>Pseudomonadati</taxon>
        <taxon>Pseudomonadota</taxon>
        <taxon>Gammaproteobacteria</taxon>
        <taxon>Pseudomonadales</taxon>
        <taxon>Pseudomonadaceae</taxon>
        <taxon>Pseudomonas</taxon>
    </lineage>
</organism>
<dbReference type="InterPro" id="IPR003615">
    <property type="entry name" value="HNH_nuc"/>
</dbReference>
<evidence type="ECO:0000256" key="1">
    <source>
        <dbReference type="SAM" id="MobiDB-lite"/>
    </source>
</evidence>
<dbReference type="InterPro" id="IPR058712">
    <property type="entry name" value="SRA_ScoMcrA"/>
</dbReference>
<accession>A0ABU7I0W2</accession>
<dbReference type="Pfam" id="PF26348">
    <property type="entry name" value="SRA_ScoMcrA"/>
    <property type="match status" value="1"/>
</dbReference>
<dbReference type="Proteomes" id="UP001335100">
    <property type="component" value="Unassembled WGS sequence"/>
</dbReference>
<keyword evidence="3" id="KW-0255">Endonuclease</keyword>
<gene>
    <name evidence="3" type="ORF">V0R50_29905</name>
</gene>
<keyword evidence="3" id="KW-0378">Hydrolase</keyword>
<evidence type="ECO:0000313" key="4">
    <source>
        <dbReference type="Proteomes" id="UP001335100"/>
    </source>
</evidence>
<evidence type="ECO:0000259" key="2">
    <source>
        <dbReference type="SMART" id="SM00507"/>
    </source>
</evidence>